<protein>
    <submittedName>
        <fullName evidence="1">Uncharacterized protein</fullName>
    </submittedName>
</protein>
<name>A0AAD4Z9A1_PRUDU</name>
<dbReference type="AlphaFoldDB" id="A0AAD4Z9A1"/>
<evidence type="ECO:0000313" key="2">
    <source>
        <dbReference type="Proteomes" id="UP001054821"/>
    </source>
</evidence>
<sequence>MMCSTERKLMGLLRSLNGPWSFWSSSKFIMLTLSQQGCHISLDKGPAGLDVLATECVDIHKGDGELWSNLGNIVDDTRRLMVQLRIVDVCFQPRLGN</sequence>
<organism evidence="1 2">
    <name type="scientific">Prunus dulcis</name>
    <name type="common">Almond</name>
    <name type="synonym">Amygdalus dulcis</name>
    <dbReference type="NCBI Taxonomy" id="3755"/>
    <lineage>
        <taxon>Eukaryota</taxon>
        <taxon>Viridiplantae</taxon>
        <taxon>Streptophyta</taxon>
        <taxon>Embryophyta</taxon>
        <taxon>Tracheophyta</taxon>
        <taxon>Spermatophyta</taxon>
        <taxon>Magnoliopsida</taxon>
        <taxon>eudicotyledons</taxon>
        <taxon>Gunneridae</taxon>
        <taxon>Pentapetalae</taxon>
        <taxon>rosids</taxon>
        <taxon>fabids</taxon>
        <taxon>Rosales</taxon>
        <taxon>Rosaceae</taxon>
        <taxon>Amygdaloideae</taxon>
        <taxon>Amygdaleae</taxon>
        <taxon>Prunus</taxon>
    </lineage>
</organism>
<evidence type="ECO:0000313" key="1">
    <source>
        <dbReference type="EMBL" id="KAI5338302.1"/>
    </source>
</evidence>
<accession>A0AAD4Z9A1</accession>
<dbReference type="Proteomes" id="UP001054821">
    <property type="component" value="Chromosome 3"/>
</dbReference>
<reference evidence="1 2" key="1">
    <citation type="journal article" date="2022" name="G3 (Bethesda)">
        <title>Whole-genome sequence and methylome profiling of the almond [Prunus dulcis (Mill.) D.A. Webb] cultivar 'Nonpareil'.</title>
        <authorList>
            <person name="D'Amico-Willman K.M."/>
            <person name="Ouma W.Z."/>
            <person name="Meulia T."/>
            <person name="Sideli G.M."/>
            <person name="Gradziel T.M."/>
            <person name="Fresnedo-Ramirez J."/>
        </authorList>
    </citation>
    <scope>NUCLEOTIDE SEQUENCE [LARGE SCALE GENOMIC DNA]</scope>
    <source>
        <strain evidence="1">Clone GOH B32 T37-40</strain>
    </source>
</reference>
<dbReference type="EMBL" id="JAJFAZ020000003">
    <property type="protein sequence ID" value="KAI5338302.1"/>
    <property type="molecule type" value="Genomic_DNA"/>
</dbReference>
<comment type="caution">
    <text evidence="1">The sequence shown here is derived from an EMBL/GenBank/DDBJ whole genome shotgun (WGS) entry which is preliminary data.</text>
</comment>
<proteinExistence type="predicted"/>
<gene>
    <name evidence="1" type="ORF">L3X38_017573</name>
</gene>
<keyword evidence="2" id="KW-1185">Reference proteome</keyword>